<comment type="caution">
    <text evidence="1">The sequence shown here is derived from an EMBL/GenBank/DDBJ whole genome shotgun (WGS) entry which is preliminary data.</text>
</comment>
<reference evidence="1" key="1">
    <citation type="submission" date="2021-05" db="EMBL/GenBank/DDBJ databases">
        <authorList>
            <person name="Pietrasiak N."/>
            <person name="Ward R."/>
            <person name="Stajich J.E."/>
            <person name="Kurbessoian T."/>
        </authorList>
    </citation>
    <scope>NUCLEOTIDE SEQUENCE</scope>
    <source>
        <strain evidence="1">GSE-NOS-MK-12-04C</strain>
    </source>
</reference>
<dbReference type="AlphaFoldDB" id="A0A951QLM9"/>
<sequence>MAKPPPIDSRTAKDIAKQVQNLLLEYASDWKEFEEDTATGDRPLKGMSGALIHIFARYAEIIIQRLNQVPYKNFLAFLDLLGVSQLPPQPARVPLLFTLATGSEIDAIVPAGTQVAALPVEGEDEPVIFETERNLLVTAAQLKAIFVRDPNKDFYSNYSNYSNITTYDSDNTEEKRLRDLPVFEGEVKIEHRFDIISNTLLKPSDLQTLTLTFSLKEDLQNPESRSLKWEICDGLQCFPIFGINDQTSGLTRSGTVVFTNLGEIIRNIVSSNNLETRRSLRCQLQTPIFQSSKLPFINSVSLQATLGNTGQPIEEAFFNLLPLDLSKPFFPFGEQPKFGDTLYLANQEAFSKSGATVTLHIDLADLASAGIPLPITNKDPNATLEWEVWTARGWISVGTSTPTGPVEPLSPPQVKFRDTTQAFTVPGFDRVVEFILPENFEPTTVNGIENFWLRVRIKSGNYGEDARYQKDENTFGGFSFVPASFKPPLINSLKVDYALTTPQQPTDAIETYNDFSFQSISSSLGFEPFKPITDVVPTLYLGFRLPENRSRFPNLTLSIYFQVADVVYNPDIKTNNSSSSSLSQRSPRLTWEYWSNKSNNWERLNLEDDTEAFTHSGLVELLPPEDFIAKQDFNLQEKLYWLRVYKEPSSGEYFVKPQLKRVLLNTMIAIQSLTVSDEILGSSNGTENQNFRTTQSPVLKGEHLEVKEPEIPSFEEQEIIKNIYGEDVVSIMSDESGRPEEIWVRWSEVPDFYGSRRRDRHYIIDRNSGEIGFGDGLKGLIPPLGIANVRMRRYQAGGGTKGNRPENTIVQLQTTVPYIDAVTNPEAATGGADAQTLDTLVELGPRTVRHGGRAVTFEDYEDLAMQATPEVARAKAVPLLNLSAKPLDIQTFNPLVGENLSSFQPPKAPGEVSIIIVPRTSNPKPLPSQELMERVQNYLESHAIGTAKIWVVGPVYVEVSISTTIVPTSLEGASRVQQSVNTALINFLHPLTGGFDRLGWQFGRRPHKSDLYALLEAVPGVNYVHSLSVEPIDNPLEKIPEEIKKILDTERFLVYSGKHKIKLSSNLL</sequence>
<reference evidence="1" key="2">
    <citation type="journal article" date="2022" name="Microbiol. Resour. Announc.">
        <title>Metagenome Sequencing to Explore Phylogenomics of Terrestrial Cyanobacteria.</title>
        <authorList>
            <person name="Ward R.D."/>
            <person name="Stajich J.E."/>
            <person name="Johansen J.R."/>
            <person name="Huntemann M."/>
            <person name="Clum A."/>
            <person name="Foster B."/>
            <person name="Foster B."/>
            <person name="Roux S."/>
            <person name="Palaniappan K."/>
            <person name="Varghese N."/>
            <person name="Mukherjee S."/>
            <person name="Reddy T.B.K."/>
            <person name="Daum C."/>
            <person name="Copeland A."/>
            <person name="Chen I.A."/>
            <person name="Ivanova N.N."/>
            <person name="Kyrpides N.C."/>
            <person name="Shapiro N."/>
            <person name="Eloe-Fadrosh E.A."/>
            <person name="Pietrasiak N."/>
        </authorList>
    </citation>
    <scope>NUCLEOTIDE SEQUENCE</scope>
    <source>
        <strain evidence="1">GSE-NOS-MK-12-04C</strain>
    </source>
</reference>
<dbReference type="EMBL" id="JAHHGZ010000011">
    <property type="protein sequence ID" value="MBW4668225.1"/>
    <property type="molecule type" value="Genomic_DNA"/>
</dbReference>
<dbReference type="InterPro" id="IPR011749">
    <property type="entry name" value="CHP02243"/>
</dbReference>
<organism evidence="1 2">
    <name type="scientific">Cyanomargarita calcarea GSE-NOS-MK-12-04C</name>
    <dbReference type="NCBI Taxonomy" id="2839659"/>
    <lineage>
        <taxon>Bacteria</taxon>
        <taxon>Bacillati</taxon>
        <taxon>Cyanobacteriota</taxon>
        <taxon>Cyanophyceae</taxon>
        <taxon>Nostocales</taxon>
        <taxon>Cyanomargaritaceae</taxon>
        <taxon>Cyanomargarita</taxon>
    </lineage>
</organism>
<evidence type="ECO:0000313" key="1">
    <source>
        <dbReference type="EMBL" id="MBW4668225.1"/>
    </source>
</evidence>
<accession>A0A951QLM9</accession>
<protein>
    <submittedName>
        <fullName evidence="1">Baseplate assembly protein</fullName>
    </submittedName>
</protein>
<dbReference type="NCBIfam" id="TIGR02243">
    <property type="entry name" value="putative baseplate assembly protein"/>
    <property type="match status" value="1"/>
</dbReference>
<dbReference type="Proteomes" id="UP000729701">
    <property type="component" value="Unassembled WGS sequence"/>
</dbReference>
<gene>
    <name evidence="1" type="ORF">KME60_12575</name>
</gene>
<evidence type="ECO:0000313" key="2">
    <source>
        <dbReference type="Proteomes" id="UP000729701"/>
    </source>
</evidence>
<proteinExistence type="predicted"/>
<name>A0A951QLM9_9CYAN</name>